<gene>
    <name evidence="1" type="ORF">HZS61_014482</name>
</gene>
<dbReference type="AlphaFoldDB" id="A0A8H6GRP3"/>
<evidence type="ECO:0000313" key="2">
    <source>
        <dbReference type="Proteomes" id="UP000593570"/>
    </source>
</evidence>
<protein>
    <submittedName>
        <fullName evidence="1">Uncharacterized protein</fullName>
    </submittedName>
</protein>
<proteinExistence type="predicted"/>
<organism evidence="1 2">
    <name type="scientific">Fusarium oxysporum f. sp. conglutinans</name>
    <dbReference type="NCBI Taxonomy" id="100902"/>
    <lineage>
        <taxon>Eukaryota</taxon>
        <taxon>Fungi</taxon>
        <taxon>Dikarya</taxon>
        <taxon>Ascomycota</taxon>
        <taxon>Pezizomycotina</taxon>
        <taxon>Sordariomycetes</taxon>
        <taxon>Hypocreomycetidae</taxon>
        <taxon>Hypocreales</taxon>
        <taxon>Nectriaceae</taxon>
        <taxon>Fusarium</taxon>
        <taxon>Fusarium oxysporum species complex</taxon>
    </lineage>
</organism>
<reference evidence="1" key="1">
    <citation type="journal article" date="2020" name="bioRxiv">
        <title>A chromosome-scale genome assembly for the Fusarium oxysporum strain Fo5176 to establish a model Arabidopsis-fungal pathosystem.</title>
        <authorList>
            <person name="Fokkens L."/>
            <person name="Guo L."/>
            <person name="Dora S."/>
            <person name="Wang B."/>
            <person name="Ye K."/>
            <person name="Sanchez-Rodriguez C."/>
            <person name="Croll D."/>
        </authorList>
    </citation>
    <scope>NUCLEOTIDE SEQUENCE [LARGE SCALE GENOMIC DNA]</scope>
    <source>
        <strain evidence="1">Fo5176</strain>
    </source>
</reference>
<dbReference type="Proteomes" id="UP000593570">
    <property type="component" value="Unassembled WGS sequence"/>
</dbReference>
<comment type="caution">
    <text evidence="1">The sequence shown here is derived from an EMBL/GenBank/DDBJ whole genome shotgun (WGS) entry which is preliminary data.</text>
</comment>
<sequence length="94" mass="11106">MAQEHATIVDLMQRGPCKAESSFKYQLIFFSEYLNCCDRSLQYFLTHIHSALLLLQETRCRFDNIDRDSKNLTFHHYQATDLLGLSQRHLSMSY</sequence>
<accession>A0A8H6GRP3</accession>
<evidence type="ECO:0000313" key="1">
    <source>
        <dbReference type="EMBL" id="KAF6522954.1"/>
    </source>
</evidence>
<name>A0A8H6GRP3_FUSOX</name>
<dbReference type="EMBL" id="JACDXP010000006">
    <property type="protein sequence ID" value="KAF6522954.1"/>
    <property type="molecule type" value="Genomic_DNA"/>
</dbReference>